<proteinExistence type="predicted"/>
<feature type="region of interest" description="Disordered" evidence="1">
    <location>
        <begin position="172"/>
        <end position="272"/>
    </location>
</feature>
<dbReference type="Proteomes" id="UP000786811">
    <property type="component" value="Unassembled WGS sequence"/>
</dbReference>
<gene>
    <name evidence="2" type="ORF">HICCMSTLAB_LOCUS11233</name>
</gene>
<protein>
    <submittedName>
        <fullName evidence="2">Uncharacterized protein</fullName>
    </submittedName>
</protein>
<name>A0A8J2HNV7_COTCN</name>
<organism evidence="2 3">
    <name type="scientific">Cotesia congregata</name>
    <name type="common">Parasitoid wasp</name>
    <name type="synonym">Apanteles congregatus</name>
    <dbReference type="NCBI Taxonomy" id="51543"/>
    <lineage>
        <taxon>Eukaryota</taxon>
        <taxon>Metazoa</taxon>
        <taxon>Ecdysozoa</taxon>
        <taxon>Arthropoda</taxon>
        <taxon>Hexapoda</taxon>
        <taxon>Insecta</taxon>
        <taxon>Pterygota</taxon>
        <taxon>Neoptera</taxon>
        <taxon>Endopterygota</taxon>
        <taxon>Hymenoptera</taxon>
        <taxon>Apocrita</taxon>
        <taxon>Ichneumonoidea</taxon>
        <taxon>Braconidae</taxon>
        <taxon>Microgastrinae</taxon>
        <taxon>Cotesia</taxon>
    </lineage>
</organism>
<evidence type="ECO:0000313" key="2">
    <source>
        <dbReference type="EMBL" id="CAG5102886.1"/>
    </source>
</evidence>
<feature type="compositionally biased region" description="Low complexity" evidence="1">
    <location>
        <begin position="188"/>
        <end position="200"/>
    </location>
</feature>
<sequence>MNEKNEIMSTADDWMLVDRYIHYEVVFPKIWLIQFQNDGVNLIDSIRMGLLDVIDDGRSITDLPIIRIGNHTATLNLRHDIEVWWFRGSAANIFLNLYDVNAESDENNLSLPPPPPLQRTSPLLSQDVMISMARLFALVETSTGMARIISRRLFQQLVENVIEQELEQQRQQQRQQRQLRGRRRRRSSSSSTDSTQSSRPQQRRGWQRRRQEQQSSTDSSRSSRRRLRFGEDEEELNSSPPPVRRRLTSLPPPPPSSPQRGTSSGYSGLNAL</sequence>
<dbReference type="AlphaFoldDB" id="A0A8J2HNV7"/>
<keyword evidence="3" id="KW-1185">Reference proteome</keyword>
<evidence type="ECO:0000256" key="1">
    <source>
        <dbReference type="SAM" id="MobiDB-lite"/>
    </source>
</evidence>
<evidence type="ECO:0000313" key="3">
    <source>
        <dbReference type="Proteomes" id="UP000786811"/>
    </source>
</evidence>
<dbReference type="EMBL" id="CAJNRD030001123">
    <property type="protein sequence ID" value="CAG5102886.1"/>
    <property type="molecule type" value="Genomic_DNA"/>
</dbReference>
<feature type="compositionally biased region" description="Basic residues" evidence="1">
    <location>
        <begin position="177"/>
        <end position="187"/>
    </location>
</feature>
<accession>A0A8J2HNV7</accession>
<comment type="caution">
    <text evidence="2">The sequence shown here is derived from an EMBL/GenBank/DDBJ whole genome shotgun (WGS) entry which is preliminary data.</text>
</comment>
<reference evidence="2" key="1">
    <citation type="submission" date="2021-04" db="EMBL/GenBank/DDBJ databases">
        <authorList>
            <person name="Chebbi M.A.C M."/>
        </authorList>
    </citation>
    <scope>NUCLEOTIDE SEQUENCE</scope>
</reference>